<reference evidence="3" key="1">
    <citation type="submission" date="2017-06" db="EMBL/GenBank/DDBJ databases">
        <authorList>
            <person name="Varghese N."/>
            <person name="Submissions S."/>
        </authorList>
    </citation>
    <scope>NUCLEOTIDE SEQUENCE [LARGE SCALE GENOMIC DNA]</scope>
    <source>
        <strain evidence="3">DSM 11116</strain>
    </source>
</reference>
<proteinExistence type="predicted"/>
<dbReference type="PANTHER" id="PTHR34406">
    <property type="entry name" value="PROTEIN YCEI"/>
    <property type="match status" value="1"/>
</dbReference>
<dbReference type="Proteomes" id="UP000198131">
    <property type="component" value="Unassembled WGS sequence"/>
</dbReference>
<evidence type="ECO:0000313" key="2">
    <source>
        <dbReference type="EMBL" id="SNC75545.1"/>
    </source>
</evidence>
<dbReference type="InterPro" id="IPR036761">
    <property type="entry name" value="TTHA0802/YceI-like_sf"/>
</dbReference>
<dbReference type="InterPro" id="IPR007372">
    <property type="entry name" value="Lipid/polyisoprenoid-bd_YceI"/>
</dbReference>
<keyword evidence="3" id="KW-1185">Reference proteome</keyword>
<feature type="domain" description="Lipid/polyisoprenoid-binding YceI-like" evidence="1">
    <location>
        <begin position="59"/>
        <end position="196"/>
    </location>
</feature>
<dbReference type="SUPFAM" id="SSF101874">
    <property type="entry name" value="YceI-like"/>
    <property type="match status" value="1"/>
</dbReference>
<accession>A0A212UBC2</accession>
<organism evidence="2 3">
    <name type="scientific">Hymenobacter gelipurpurascens</name>
    <dbReference type="NCBI Taxonomy" id="89968"/>
    <lineage>
        <taxon>Bacteria</taxon>
        <taxon>Pseudomonadati</taxon>
        <taxon>Bacteroidota</taxon>
        <taxon>Cytophagia</taxon>
        <taxon>Cytophagales</taxon>
        <taxon>Hymenobacteraceae</taxon>
        <taxon>Hymenobacter</taxon>
    </lineage>
</organism>
<protein>
    <submittedName>
        <fullName evidence="2">YceI-like domain-containing protein</fullName>
    </submittedName>
</protein>
<dbReference type="EMBL" id="FYEW01000002">
    <property type="protein sequence ID" value="SNC75545.1"/>
    <property type="molecule type" value="Genomic_DNA"/>
</dbReference>
<name>A0A212UBC2_9BACT</name>
<gene>
    <name evidence="2" type="ORF">SAMN06265337_2928</name>
</gene>
<dbReference type="AlphaFoldDB" id="A0A212UBC2"/>
<evidence type="ECO:0000313" key="3">
    <source>
        <dbReference type="Proteomes" id="UP000198131"/>
    </source>
</evidence>
<dbReference type="Pfam" id="PF04264">
    <property type="entry name" value="YceI"/>
    <property type="match status" value="1"/>
</dbReference>
<evidence type="ECO:0000259" key="1">
    <source>
        <dbReference type="Pfam" id="PF04264"/>
    </source>
</evidence>
<dbReference type="Gene3D" id="2.40.128.110">
    <property type="entry name" value="Lipid/polyisoprenoid-binding, YceI-like"/>
    <property type="match status" value="1"/>
</dbReference>
<dbReference type="PANTHER" id="PTHR34406:SF1">
    <property type="entry name" value="PROTEIN YCEI"/>
    <property type="match status" value="1"/>
</dbReference>
<sequence length="208" mass="22933">MLARPIINRAMRSLYHYVRLLFCVLLVLGGGGISSGQAQGKYMTQKGLVSFFSTSIIEDIEAHTEQAAAVLDLQTQQLAFSIPIKSFQFKRSLMQEHFNENYMESDRFAKSTFKGHILDFDASALAKGLPQRITVEGDLTIHGVTKHVTVTGGLEQQKGTLLVNAYFSVAPADYNIEIPLLVRENIAKTVGIKVAISCDPVSQLTINK</sequence>